<dbReference type="AlphaFoldDB" id="A0A914XKX8"/>
<keyword evidence="1" id="KW-1185">Reference proteome</keyword>
<evidence type="ECO:0000313" key="1">
    <source>
        <dbReference type="Proteomes" id="UP000887566"/>
    </source>
</evidence>
<name>A0A914XKX8_9BILA</name>
<sequence>MARTIFQHERGPKFVLKRHNKNNSTRDESGMSLPGPTMVAVLPVARQTGFLHALYYGLMRHHLGHDDHSIYDYGQVQTITFLSAASFAQLIGPPRFPFISKAAKMWSLLIRQIFDVRVLDKDGFSIDYFSPTIRLHGKLTGEKFLRKRDDIVAERFYPISLTPKTTVTIGGRPIYSGSDVSEEYSTLNLMKYFYWNTRLLREKQLMLIAPILNTWFPLAKTNGCFNHLEGRTIKSLSQKELDDVFWLIAEYMKDPCKMRSESKVDSDLELSPFQLQFAEFFDDQTLDPTMTLFAD</sequence>
<proteinExistence type="predicted"/>
<protein>
    <submittedName>
        <fullName evidence="2">Uncharacterized protein</fullName>
    </submittedName>
</protein>
<reference evidence="2" key="1">
    <citation type="submission" date="2022-11" db="UniProtKB">
        <authorList>
            <consortium name="WormBaseParasite"/>
        </authorList>
    </citation>
    <scope>IDENTIFICATION</scope>
</reference>
<organism evidence="1 2">
    <name type="scientific">Plectus sambesii</name>
    <dbReference type="NCBI Taxonomy" id="2011161"/>
    <lineage>
        <taxon>Eukaryota</taxon>
        <taxon>Metazoa</taxon>
        <taxon>Ecdysozoa</taxon>
        <taxon>Nematoda</taxon>
        <taxon>Chromadorea</taxon>
        <taxon>Plectida</taxon>
        <taxon>Plectina</taxon>
        <taxon>Plectoidea</taxon>
        <taxon>Plectidae</taxon>
        <taxon>Plectus</taxon>
    </lineage>
</organism>
<accession>A0A914XKX8</accession>
<evidence type="ECO:0000313" key="2">
    <source>
        <dbReference type="WBParaSite" id="PSAMB.scaffold876size39720.g9339.t1"/>
    </source>
</evidence>
<dbReference type="WBParaSite" id="PSAMB.scaffold876size39720.g9339.t1">
    <property type="protein sequence ID" value="PSAMB.scaffold876size39720.g9339.t1"/>
    <property type="gene ID" value="PSAMB.scaffold876size39720.g9339"/>
</dbReference>
<dbReference type="Proteomes" id="UP000887566">
    <property type="component" value="Unplaced"/>
</dbReference>